<proteinExistence type="predicted"/>
<evidence type="ECO:0000256" key="2">
    <source>
        <dbReference type="SAM" id="Phobius"/>
    </source>
</evidence>
<dbReference type="Proteomes" id="UP000178168">
    <property type="component" value="Unassembled WGS sequence"/>
</dbReference>
<feature type="transmembrane region" description="Helical" evidence="2">
    <location>
        <begin position="55"/>
        <end position="75"/>
    </location>
</feature>
<dbReference type="STRING" id="1802730.A2591_03310"/>
<evidence type="ECO:0000313" key="4">
    <source>
        <dbReference type="Proteomes" id="UP000178168"/>
    </source>
</evidence>
<feature type="compositionally biased region" description="Basic and acidic residues" evidence="1">
    <location>
        <begin position="17"/>
        <end position="33"/>
    </location>
</feature>
<sequence>MFCRYKNTSAQGGDPMPAHHDPETRFPRDHKNTNSEFPSFDPVDGIWREFFRRPYNIVVLVSVLIFLAAFAVHLLW</sequence>
<accession>A0A1G2SJY0</accession>
<gene>
    <name evidence="3" type="ORF">A2591_03310</name>
</gene>
<feature type="compositionally biased region" description="Polar residues" evidence="1">
    <location>
        <begin position="1"/>
        <end position="11"/>
    </location>
</feature>
<comment type="caution">
    <text evidence="3">The sequence shown here is derived from an EMBL/GenBank/DDBJ whole genome shotgun (WGS) entry which is preliminary data.</text>
</comment>
<evidence type="ECO:0000313" key="3">
    <source>
        <dbReference type="EMBL" id="OHA84721.1"/>
    </source>
</evidence>
<protein>
    <submittedName>
        <fullName evidence="3">Uncharacterized protein</fullName>
    </submittedName>
</protein>
<keyword evidence="2" id="KW-1133">Transmembrane helix</keyword>
<organism evidence="3 4">
    <name type="scientific">Candidatus Yonathbacteria bacterium RIFOXYD1_FULL_52_36</name>
    <dbReference type="NCBI Taxonomy" id="1802730"/>
    <lineage>
        <taxon>Bacteria</taxon>
        <taxon>Candidatus Yonathiibacteriota</taxon>
    </lineage>
</organism>
<feature type="region of interest" description="Disordered" evidence="1">
    <location>
        <begin position="1"/>
        <end position="33"/>
    </location>
</feature>
<reference evidence="3 4" key="1">
    <citation type="journal article" date="2016" name="Nat. Commun.">
        <title>Thousands of microbial genomes shed light on interconnected biogeochemical processes in an aquifer system.</title>
        <authorList>
            <person name="Anantharaman K."/>
            <person name="Brown C.T."/>
            <person name="Hug L.A."/>
            <person name="Sharon I."/>
            <person name="Castelle C.J."/>
            <person name="Probst A.J."/>
            <person name="Thomas B.C."/>
            <person name="Singh A."/>
            <person name="Wilkins M.J."/>
            <person name="Karaoz U."/>
            <person name="Brodie E.L."/>
            <person name="Williams K.H."/>
            <person name="Hubbard S.S."/>
            <person name="Banfield J.F."/>
        </authorList>
    </citation>
    <scope>NUCLEOTIDE SEQUENCE [LARGE SCALE GENOMIC DNA]</scope>
</reference>
<name>A0A1G2SJY0_9BACT</name>
<keyword evidence="2" id="KW-0812">Transmembrane</keyword>
<dbReference type="EMBL" id="MHUZ01000035">
    <property type="protein sequence ID" value="OHA84721.1"/>
    <property type="molecule type" value="Genomic_DNA"/>
</dbReference>
<dbReference type="AlphaFoldDB" id="A0A1G2SJY0"/>
<keyword evidence="2" id="KW-0472">Membrane</keyword>
<evidence type="ECO:0000256" key="1">
    <source>
        <dbReference type="SAM" id="MobiDB-lite"/>
    </source>
</evidence>